<feature type="domain" description="HTH gntR-type" evidence="5">
    <location>
        <begin position="33"/>
        <end position="100"/>
    </location>
</feature>
<dbReference type="SMART" id="SM00345">
    <property type="entry name" value="HTH_GNTR"/>
    <property type="match status" value="1"/>
</dbReference>
<dbReference type="InterPro" id="IPR008920">
    <property type="entry name" value="TF_FadR/GntR_C"/>
</dbReference>
<dbReference type="SUPFAM" id="SSF46785">
    <property type="entry name" value="Winged helix' DNA-binding domain"/>
    <property type="match status" value="1"/>
</dbReference>
<keyword evidence="7" id="KW-1185">Reference proteome</keyword>
<dbReference type="InterPro" id="IPR000524">
    <property type="entry name" value="Tscrpt_reg_HTH_GntR"/>
</dbReference>
<feature type="compositionally biased region" description="Low complexity" evidence="4">
    <location>
        <begin position="9"/>
        <end position="31"/>
    </location>
</feature>
<keyword evidence="2" id="KW-0238">DNA-binding</keyword>
<evidence type="ECO:0000313" key="6">
    <source>
        <dbReference type="EMBL" id="GAA2120405.1"/>
    </source>
</evidence>
<organism evidence="6 7">
    <name type="scientific">Kocuria atrinae</name>
    <dbReference type="NCBI Taxonomy" id="592377"/>
    <lineage>
        <taxon>Bacteria</taxon>
        <taxon>Bacillati</taxon>
        <taxon>Actinomycetota</taxon>
        <taxon>Actinomycetes</taxon>
        <taxon>Micrococcales</taxon>
        <taxon>Micrococcaceae</taxon>
        <taxon>Kocuria</taxon>
    </lineage>
</organism>
<dbReference type="CDD" id="cd07377">
    <property type="entry name" value="WHTH_GntR"/>
    <property type="match status" value="1"/>
</dbReference>
<sequence>MTSNFAFEPADAAASSSPVSPSGAPMPIPAEGAQASGLAAAQLRARISGGQLAPGLKLSEQTIARELGVSRNTLREAFTVLAGESLVDRVPNRGVFVARPTADDVREIYSARRIIEPGAVLWGSCPSEVLTELSAVIAAARSAREAGDIKGMGDANQRFHRGLMALTGSDTLVTTMDRLLARMRLVFHSMSADPDFHGDYVDRNADLLRLLQAGQRAEAAEVLRDYLTFAEAQLLENMA</sequence>
<feature type="region of interest" description="Disordered" evidence="4">
    <location>
        <begin position="1"/>
        <end position="31"/>
    </location>
</feature>
<dbReference type="Gene3D" id="1.10.10.10">
    <property type="entry name" value="Winged helix-like DNA-binding domain superfamily/Winged helix DNA-binding domain"/>
    <property type="match status" value="1"/>
</dbReference>
<evidence type="ECO:0000256" key="4">
    <source>
        <dbReference type="SAM" id="MobiDB-lite"/>
    </source>
</evidence>
<dbReference type="SMART" id="SM00895">
    <property type="entry name" value="FCD"/>
    <property type="match status" value="1"/>
</dbReference>
<proteinExistence type="predicted"/>
<dbReference type="Pfam" id="PF07729">
    <property type="entry name" value="FCD"/>
    <property type="match status" value="1"/>
</dbReference>
<dbReference type="PANTHER" id="PTHR43537:SF45">
    <property type="entry name" value="GNTR FAMILY REGULATORY PROTEIN"/>
    <property type="match status" value="1"/>
</dbReference>
<evidence type="ECO:0000256" key="1">
    <source>
        <dbReference type="ARBA" id="ARBA00023015"/>
    </source>
</evidence>
<accession>A0ABN2Y2U6</accession>
<dbReference type="Proteomes" id="UP001500166">
    <property type="component" value="Unassembled WGS sequence"/>
</dbReference>
<dbReference type="PRINTS" id="PR00035">
    <property type="entry name" value="HTHGNTR"/>
</dbReference>
<dbReference type="Pfam" id="PF00392">
    <property type="entry name" value="GntR"/>
    <property type="match status" value="1"/>
</dbReference>
<evidence type="ECO:0000313" key="7">
    <source>
        <dbReference type="Proteomes" id="UP001500166"/>
    </source>
</evidence>
<keyword evidence="1" id="KW-0805">Transcription regulation</keyword>
<dbReference type="InterPro" id="IPR011711">
    <property type="entry name" value="GntR_C"/>
</dbReference>
<comment type="caution">
    <text evidence="6">The sequence shown here is derived from an EMBL/GenBank/DDBJ whole genome shotgun (WGS) entry which is preliminary data.</text>
</comment>
<evidence type="ECO:0000259" key="5">
    <source>
        <dbReference type="PROSITE" id="PS50949"/>
    </source>
</evidence>
<dbReference type="EMBL" id="BAAAQA010000023">
    <property type="protein sequence ID" value="GAA2120405.1"/>
    <property type="molecule type" value="Genomic_DNA"/>
</dbReference>
<evidence type="ECO:0000256" key="3">
    <source>
        <dbReference type="ARBA" id="ARBA00023163"/>
    </source>
</evidence>
<dbReference type="RefSeq" id="WP_344225101.1">
    <property type="nucleotide sequence ID" value="NZ_BAAAQA010000023.1"/>
</dbReference>
<dbReference type="PROSITE" id="PS50949">
    <property type="entry name" value="HTH_GNTR"/>
    <property type="match status" value="1"/>
</dbReference>
<dbReference type="SUPFAM" id="SSF48008">
    <property type="entry name" value="GntR ligand-binding domain-like"/>
    <property type="match status" value="1"/>
</dbReference>
<dbReference type="PANTHER" id="PTHR43537">
    <property type="entry name" value="TRANSCRIPTIONAL REGULATOR, GNTR FAMILY"/>
    <property type="match status" value="1"/>
</dbReference>
<reference evidence="6 7" key="1">
    <citation type="journal article" date="2019" name="Int. J. Syst. Evol. Microbiol.">
        <title>The Global Catalogue of Microorganisms (GCM) 10K type strain sequencing project: providing services to taxonomists for standard genome sequencing and annotation.</title>
        <authorList>
            <consortium name="The Broad Institute Genomics Platform"/>
            <consortium name="The Broad Institute Genome Sequencing Center for Infectious Disease"/>
            <person name="Wu L."/>
            <person name="Ma J."/>
        </authorList>
    </citation>
    <scope>NUCLEOTIDE SEQUENCE [LARGE SCALE GENOMIC DNA]</scope>
    <source>
        <strain evidence="6 7">JCM 15914</strain>
    </source>
</reference>
<evidence type="ECO:0000256" key="2">
    <source>
        <dbReference type="ARBA" id="ARBA00023125"/>
    </source>
</evidence>
<keyword evidence="3" id="KW-0804">Transcription</keyword>
<dbReference type="InterPro" id="IPR036390">
    <property type="entry name" value="WH_DNA-bd_sf"/>
</dbReference>
<gene>
    <name evidence="6" type="ORF">GCM10009824_22060</name>
</gene>
<protein>
    <submittedName>
        <fullName evidence="6">GntR family transcriptional regulator</fullName>
    </submittedName>
</protein>
<name>A0ABN2Y2U6_9MICC</name>
<dbReference type="Gene3D" id="1.20.120.530">
    <property type="entry name" value="GntR ligand-binding domain-like"/>
    <property type="match status" value="1"/>
</dbReference>
<dbReference type="InterPro" id="IPR036388">
    <property type="entry name" value="WH-like_DNA-bd_sf"/>
</dbReference>